<evidence type="ECO:0000313" key="4">
    <source>
        <dbReference type="EMBL" id="GAD56233.1"/>
    </source>
</evidence>
<dbReference type="InterPro" id="IPR000863">
    <property type="entry name" value="Sulfotransferase_dom"/>
</dbReference>
<dbReference type="Proteomes" id="UP000016566">
    <property type="component" value="Unassembled WGS sequence"/>
</dbReference>
<dbReference type="GO" id="GO:0008146">
    <property type="term" value="F:sulfotransferase activity"/>
    <property type="evidence" value="ECO:0007669"/>
    <property type="project" value="InterPro"/>
</dbReference>
<dbReference type="STRING" id="1337093.MBELCI_2285"/>
<sequence length="299" mass="34961">MAAPHSIAERHCHGCLRRKLRQSPAYTAVREARLHWRTLVERDRALPDFLIIGAHKGGTSSFYENLVTHPQVYPSLTKEVHYFDRDPRPSLRWYRAHFPSREELRRNDAICGEATPSYAIYPGIPADIKTLLPKAKLIFLLRDPVKRAYSAYQFNSRRGAPAMSFEAWIERDFDLLGGQKIDRSAFMEYVGNNKRIDKVPVALLRGIYVEQIRNWHSVFSQDRLTIIESSEYFRDPSKVLNAVATQSLGLRPHQFAYRKTHHEKRGYPKMRDETRARLEAFFKPYNEALYTYLGRDFGW</sequence>
<dbReference type="Pfam" id="PF00685">
    <property type="entry name" value="Sulfotransfer_1"/>
    <property type="match status" value="1"/>
</dbReference>
<protein>
    <recommendedName>
        <fullName evidence="3">Sulfotransferase domain-containing protein</fullName>
    </recommendedName>
</protein>
<dbReference type="Gene3D" id="3.40.50.300">
    <property type="entry name" value="P-loop containing nucleotide triphosphate hydrolases"/>
    <property type="match status" value="1"/>
</dbReference>
<reference evidence="4" key="1">
    <citation type="journal article" date="2013" name="Genome Announc.">
        <title>Draft Genome Sequence of Loktanella cinnabarina LL-001T, Isolated from Deep-Sea Floor Sediment.</title>
        <authorList>
            <person name="Nishi S."/>
            <person name="Tsubouchi T."/>
            <person name="Takaki Y."/>
            <person name="Koyanagi R."/>
            <person name="Satoh N."/>
            <person name="Maruyama T."/>
            <person name="Hatada Y."/>
        </authorList>
    </citation>
    <scope>NUCLEOTIDE SEQUENCE [LARGE SCALE GENOMIC DNA]</scope>
    <source>
        <strain evidence="4">LL-001</strain>
    </source>
</reference>
<organism evidence="4 5">
    <name type="scientific">Limimaricola cinnabarinus LL-001</name>
    <dbReference type="NCBI Taxonomy" id="1337093"/>
    <lineage>
        <taxon>Bacteria</taxon>
        <taxon>Pseudomonadati</taxon>
        <taxon>Pseudomonadota</taxon>
        <taxon>Alphaproteobacteria</taxon>
        <taxon>Rhodobacterales</taxon>
        <taxon>Paracoccaceae</taxon>
        <taxon>Limimaricola</taxon>
    </lineage>
</organism>
<keyword evidence="1" id="KW-0808">Transferase</keyword>
<dbReference type="AlphaFoldDB" id="U3ANB3"/>
<dbReference type="SUPFAM" id="SSF52540">
    <property type="entry name" value="P-loop containing nucleoside triphosphate hydrolases"/>
    <property type="match status" value="1"/>
</dbReference>
<dbReference type="InterPro" id="IPR027417">
    <property type="entry name" value="P-loop_NTPase"/>
</dbReference>
<name>U3ANB3_9RHOB</name>
<keyword evidence="5" id="KW-1185">Reference proteome</keyword>
<dbReference type="eggNOG" id="COG2226">
    <property type="taxonomic scope" value="Bacteria"/>
</dbReference>
<evidence type="ECO:0000256" key="1">
    <source>
        <dbReference type="ARBA" id="ARBA00022679"/>
    </source>
</evidence>
<accession>U3ANB3</accession>
<dbReference type="PANTHER" id="PTHR10605">
    <property type="entry name" value="HEPARAN SULFATE SULFOTRANSFERASE"/>
    <property type="match status" value="1"/>
</dbReference>
<evidence type="ECO:0000313" key="5">
    <source>
        <dbReference type="Proteomes" id="UP000016566"/>
    </source>
</evidence>
<dbReference type="EMBL" id="BATB01000031">
    <property type="protein sequence ID" value="GAD56233.1"/>
    <property type="molecule type" value="Genomic_DNA"/>
</dbReference>
<keyword evidence="2" id="KW-0325">Glycoprotein</keyword>
<feature type="domain" description="Sulfotransferase" evidence="3">
    <location>
        <begin position="47"/>
        <end position="244"/>
    </location>
</feature>
<dbReference type="InterPro" id="IPR037359">
    <property type="entry name" value="NST/OST"/>
</dbReference>
<evidence type="ECO:0000259" key="3">
    <source>
        <dbReference type="Pfam" id="PF00685"/>
    </source>
</evidence>
<evidence type="ECO:0000256" key="2">
    <source>
        <dbReference type="ARBA" id="ARBA00023180"/>
    </source>
</evidence>
<proteinExistence type="predicted"/>
<dbReference type="PANTHER" id="PTHR10605:SF56">
    <property type="entry name" value="BIFUNCTIONAL HEPARAN SULFATE N-DEACETYLASE_N-SULFOTRANSFERASE"/>
    <property type="match status" value="1"/>
</dbReference>
<gene>
    <name evidence="4" type="ORF">MBELCI_2285</name>
</gene>
<comment type="caution">
    <text evidence="4">The sequence shown here is derived from an EMBL/GenBank/DDBJ whole genome shotgun (WGS) entry which is preliminary data.</text>
</comment>